<protein>
    <submittedName>
        <fullName evidence="2">Uncharacterized protein</fullName>
    </submittedName>
</protein>
<proteinExistence type="predicted"/>
<dbReference type="AlphaFoldDB" id="A0A6A4IHB4"/>
<organism evidence="2 3">
    <name type="scientific">Gymnopus androsaceus JB14</name>
    <dbReference type="NCBI Taxonomy" id="1447944"/>
    <lineage>
        <taxon>Eukaryota</taxon>
        <taxon>Fungi</taxon>
        <taxon>Dikarya</taxon>
        <taxon>Basidiomycota</taxon>
        <taxon>Agaricomycotina</taxon>
        <taxon>Agaricomycetes</taxon>
        <taxon>Agaricomycetidae</taxon>
        <taxon>Agaricales</taxon>
        <taxon>Marasmiineae</taxon>
        <taxon>Omphalotaceae</taxon>
        <taxon>Gymnopus</taxon>
    </lineage>
</organism>
<feature type="region of interest" description="Disordered" evidence="1">
    <location>
        <begin position="1"/>
        <end position="137"/>
    </location>
</feature>
<sequence>MLPNDLEAATLRRSPRLGSASLKRKRTEPSPGRTLKRSHLLASEESSSSPRSQRHRRRHPSVFDDEYPSPPPKKENHQTSRSSSVKGKERASATDDSSERVTRSRTRSRTTTTSDLDDSTKASPKKRKRASTAADQTCKKFKSVEPEHVLPYPMSLPNPIPTLLVTPPTPPNSPPLPEQQAWAWPAVYACPEKRIRRKRRTSPRVTDKSSDTLFKLTCRERVEHLKFYYLGQLQDYETDQAVAFFTRLQTTPSTSTSRGPTRPQSPTWNFTMHWQERLHDAGEWDGQPSGIRPPLHPVTPLALPPSMFTLPSSADQNWPESAEGELDFRTEDCYPFELVESDDEDEQHDEEQLPPSDPPSDDPNLNGSGNLEEESEDTESNESEESEDLSSAPPVQGESELQLAVYSPTPSSLAEALTPLVPSEAQQVPAIGIFALPVPLPPASPKKQEIEIESPFPVRSVPKVEKKPPTPPPPPPPPLSLPPPPLATIFPGQNRVQDSDQLTETFQLEIIPEYAVAKMKALALTDSPPSFSSASPSVLLAQIRRQANTRLRTPYTRLLNYASKTLGSIARGTPMDPKRRRSVVAWLEDRKIAQHHDAGASTSSHDAEEIPPVGSAAWYSLRFPSLSSPQSSHPIVPTPSSPQTLLSAANHSNGGLQVDQGQSSYDTPDWPPLTVQPGDLETLRTQDWMEAKSFFEVGVGSTGTSQNVEFQQGSSQYPYPLQTNHGGSPSRFSPEIAAMDDADEDAEGDIDPDFVQPVSGFDQSIAPASSGSGSLAPDESQGRLMTTVAHGGDSYHPQNSTGISSLSGLPSNANGSIGFGSSQDFRREGIFGSNIISGSGSGFNAHDIGVHGHGVSNAEMPVSVPVPSRSFLDNSSTSFAELGIQGVGMNLNVGVSVGFGMGMGMGWGWGSTGLEWT</sequence>
<feature type="compositionally biased region" description="Polar residues" evidence="1">
    <location>
        <begin position="641"/>
        <end position="666"/>
    </location>
</feature>
<keyword evidence="3" id="KW-1185">Reference proteome</keyword>
<dbReference type="Proteomes" id="UP000799118">
    <property type="component" value="Unassembled WGS sequence"/>
</dbReference>
<name>A0A6A4IHB4_9AGAR</name>
<feature type="compositionally biased region" description="Acidic residues" evidence="1">
    <location>
        <begin position="371"/>
        <end position="388"/>
    </location>
</feature>
<gene>
    <name evidence="2" type="ORF">BT96DRAFT_985521</name>
</gene>
<accession>A0A6A4IHB4</accession>
<dbReference type="EMBL" id="ML769390">
    <property type="protein sequence ID" value="KAE9408648.1"/>
    <property type="molecule type" value="Genomic_DNA"/>
</dbReference>
<evidence type="ECO:0000256" key="1">
    <source>
        <dbReference type="SAM" id="MobiDB-lite"/>
    </source>
</evidence>
<evidence type="ECO:0000313" key="3">
    <source>
        <dbReference type="Proteomes" id="UP000799118"/>
    </source>
</evidence>
<feature type="compositionally biased region" description="Pro residues" evidence="1">
    <location>
        <begin position="469"/>
        <end position="486"/>
    </location>
</feature>
<feature type="region of interest" description="Disordered" evidence="1">
    <location>
        <begin position="452"/>
        <end position="486"/>
    </location>
</feature>
<reference evidence="2" key="1">
    <citation type="journal article" date="2019" name="Environ. Microbiol.">
        <title>Fungal ecological strategies reflected in gene transcription - a case study of two litter decomposers.</title>
        <authorList>
            <person name="Barbi F."/>
            <person name="Kohler A."/>
            <person name="Barry K."/>
            <person name="Baskaran P."/>
            <person name="Daum C."/>
            <person name="Fauchery L."/>
            <person name="Ihrmark K."/>
            <person name="Kuo A."/>
            <person name="LaButti K."/>
            <person name="Lipzen A."/>
            <person name="Morin E."/>
            <person name="Grigoriev I.V."/>
            <person name="Henrissat B."/>
            <person name="Lindahl B."/>
            <person name="Martin F."/>
        </authorList>
    </citation>
    <scope>NUCLEOTIDE SEQUENCE</scope>
    <source>
        <strain evidence="2">JB14</strain>
    </source>
</reference>
<feature type="compositionally biased region" description="Basic and acidic residues" evidence="1">
    <location>
        <begin position="86"/>
        <end position="102"/>
    </location>
</feature>
<feature type="region of interest" description="Disordered" evidence="1">
    <location>
        <begin position="629"/>
        <end position="678"/>
    </location>
</feature>
<feature type="compositionally biased region" description="Low complexity" evidence="1">
    <location>
        <begin position="40"/>
        <end position="51"/>
    </location>
</feature>
<feature type="region of interest" description="Disordered" evidence="1">
    <location>
        <begin position="341"/>
        <end position="414"/>
    </location>
</feature>
<evidence type="ECO:0000313" key="2">
    <source>
        <dbReference type="EMBL" id="KAE9408648.1"/>
    </source>
</evidence>
<dbReference type="OrthoDB" id="3031718at2759"/>